<accession>A0A1I7WGZ2</accession>
<dbReference type="WBParaSite" id="Hba_04262">
    <property type="protein sequence ID" value="Hba_04262"/>
    <property type="gene ID" value="Hba_04262"/>
</dbReference>
<organism evidence="1 2">
    <name type="scientific">Heterorhabditis bacteriophora</name>
    <name type="common">Entomopathogenic nematode worm</name>
    <dbReference type="NCBI Taxonomy" id="37862"/>
    <lineage>
        <taxon>Eukaryota</taxon>
        <taxon>Metazoa</taxon>
        <taxon>Ecdysozoa</taxon>
        <taxon>Nematoda</taxon>
        <taxon>Chromadorea</taxon>
        <taxon>Rhabditida</taxon>
        <taxon>Rhabditina</taxon>
        <taxon>Rhabditomorpha</taxon>
        <taxon>Strongyloidea</taxon>
        <taxon>Heterorhabditidae</taxon>
        <taxon>Heterorhabditis</taxon>
    </lineage>
</organism>
<name>A0A1I7WGZ2_HETBA</name>
<dbReference type="AlphaFoldDB" id="A0A1I7WGZ2"/>
<protein>
    <submittedName>
        <fullName evidence="2">Uncharacterized protein</fullName>
    </submittedName>
</protein>
<sequence>MTYTSSIKTYTPLYLMFVSALAKPLRIQQMRSV</sequence>
<proteinExistence type="predicted"/>
<dbReference type="Proteomes" id="UP000095283">
    <property type="component" value="Unplaced"/>
</dbReference>
<evidence type="ECO:0000313" key="1">
    <source>
        <dbReference type="Proteomes" id="UP000095283"/>
    </source>
</evidence>
<keyword evidence="1" id="KW-1185">Reference proteome</keyword>
<reference evidence="2" key="1">
    <citation type="submission" date="2016-11" db="UniProtKB">
        <authorList>
            <consortium name="WormBaseParasite"/>
        </authorList>
    </citation>
    <scope>IDENTIFICATION</scope>
</reference>
<evidence type="ECO:0000313" key="2">
    <source>
        <dbReference type="WBParaSite" id="Hba_04262"/>
    </source>
</evidence>